<evidence type="ECO:0000256" key="1">
    <source>
        <dbReference type="ARBA" id="ARBA00001933"/>
    </source>
</evidence>
<evidence type="ECO:0000256" key="5">
    <source>
        <dbReference type="ARBA" id="ARBA00013220"/>
    </source>
</evidence>
<keyword evidence="10" id="KW-0012">Acyltransferase</keyword>
<keyword evidence="7" id="KW-0663">Pyridoxal phosphate</keyword>
<keyword evidence="11" id="KW-0812">Transmembrane</keyword>
<organism evidence="13 14">
    <name type="scientific">Malassezia vespertilionis</name>
    <dbReference type="NCBI Taxonomy" id="2020962"/>
    <lineage>
        <taxon>Eukaryota</taxon>
        <taxon>Fungi</taxon>
        <taxon>Dikarya</taxon>
        <taxon>Basidiomycota</taxon>
        <taxon>Ustilaginomycotina</taxon>
        <taxon>Malasseziomycetes</taxon>
        <taxon>Malasseziales</taxon>
        <taxon>Malasseziaceae</taxon>
        <taxon>Malassezia</taxon>
    </lineage>
</organism>
<comment type="pathway">
    <text evidence="2">Lipid metabolism; sphingolipid metabolism.</text>
</comment>
<evidence type="ECO:0000256" key="9">
    <source>
        <dbReference type="ARBA" id="ARBA00023098"/>
    </source>
</evidence>
<name>A0A2N1JGC3_9BASI</name>
<evidence type="ECO:0000256" key="2">
    <source>
        <dbReference type="ARBA" id="ARBA00004760"/>
    </source>
</evidence>
<protein>
    <recommendedName>
        <fullName evidence="5">serine C-palmitoyltransferase</fullName>
        <ecNumber evidence="5">2.3.1.50</ecNumber>
    </recommendedName>
</protein>
<evidence type="ECO:0000313" key="14">
    <source>
        <dbReference type="Proteomes" id="UP000232875"/>
    </source>
</evidence>
<dbReference type="GO" id="GO:0030170">
    <property type="term" value="F:pyridoxal phosphate binding"/>
    <property type="evidence" value="ECO:0007669"/>
    <property type="project" value="InterPro"/>
</dbReference>
<comment type="pathway">
    <text evidence="3">Sphingolipid metabolism.</text>
</comment>
<dbReference type="SUPFAM" id="SSF53383">
    <property type="entry name" value="PLP-dependent transferases"/>
    <property type="match status" value="1"/>
</dbReference>
<evidence type="ECO:0000256" key="3">
    <source>
        <dbReference type="ARBA" id="ARBA00004991"/>
    </source>
</evidence>
<feature type="transmembrane region" description="Helical" evidence="11">
    <location>
        <begin position="365"/>
        <end position="386"/>
    </location>
</feature>
<keyword evidence="11" id="KW-0472">Membrane</keyword>
<dbReference type="GO" id="GO:0046513">
    <property type="term" value="P:ceramide biosynthetic process"/>
    <property type="evidence" value="ECO:0007669"/>
    <property type="project" value="TreeGrafter"/>
</dbReference>
<dbReference type="PANTHER" id="PTHR13693:SF2">
    <property type="entry name" value="SERINE PALMITOYLTRANSFERASE 1"/>
    <property type="match status" value="1"/>
</dbReference>
<dbReference type="Proteomes" id="UP000232875">
    <property type="component" value="Unassembled WGS sequence"/>
</dbReference>
<dbReference type="InterPro" id="IPR050087">
    <property type="entry name" value="AON_synthase_class-II"/>
</dbReference>
<evidence type="ECO:0000256" key="11">
    <source>
        <dbReference type="SAM" id="Phobius"/>
    </source>
</evidence>
<feature type="domain" description="Aminotransferase class I/classII large" evidence="12">
    <location>
        <begin position="133"/>
        <end position="440"/>
    </location>
</feature>
<sequence>MENQQEYDDPFSAIGSGLRGFFRSLPGHGIVMRYIASSYQKDPIRSLLELILFIFAVRTILQNRTRSGQSTSNYVQLSESEIDYLVQDFEPEPLCQPLTETEKHDLESVPMIVGHTGPHVKVTATWLSGTQPKDVINMASFNFAGLVSDPDMSKQAQKILRDYGVGSCSPPGFYGTSDMHMRLEKELARFVGKEDAIIYSQGFSTVSGVIPAFSKRGDIIVADAGVNFAIQQGLQLSRSTVYWYNHNDMDSLESLLKRVQEQQDKSDGPLRRRFIVTEGFFESDGTCCNLRKIVELKKRYRFRLFLDESYSLGALGPTGRGITEAQQVSADDVEFIIGNMAIAFGSSGGFCASSSFAVKHQRINGLSFVFSAAMPVMLATGSMLAMQKLSMHAELMTRLRENVNKVRAVLTKIESIYIPSDPDSPLIHIQVRSKTNALQDHLAPPSPNSVENMHDLSIKEQEQLLQQIVERALNSGVMLTRSRRLPNVMHASQYLHAGPSIPLAVSAAFSATDVASGADIVRGAIVSVLGDRR</sequence>
<evidence type="ECO:0000256" key="6">
    <source>
        <dbReference type="ARBA" id="ARBA00022679"/>
    </source>
</evidence>
<dbReference type="GO" id="GO:0004758">
    <property type="term" value="F:serine C-palmitoyltransferase activity"/>
    <property type="evidence" value="ECO:0007669"/>
    <property type="project" value="TreeGrafter"/>
</dbReference>
<keyword evidence="9" id="KW-0443">Lipid metabolism</keyword>
<dbReference type="Gene3D" id="3.90.1150.10">
    <property type="entry name" value="Aspartate Aminotransferase, domain 1"/>
    <property type="match status" value="1"/>
</dbReference>
<gene>
    <name evidence="13" type="primary">LCB1</name>
    <name evidence="13" type="ORF">MVES_000267</name>
</gene>
<evidence type="ECO:0000256" key="7">
    <source>
        <dbReference type="ARBA" id="ARBA00022898"/>
    </source>
</evidence>
<dbReference type="EMBL" id="KZ454987">
    <property type="protein sequence ID" value="PKI85593.1"/>
    <property type="molecule type" value="Genomic_DNA"/>
</dbReference>
<dbReference type="OrthoDB" id="3168162at2759"/>
<evidence type="ECO:0000256" key="8">
    <source>
        <dbReference type="ARBA" id="ARBA00022919"/>
    </source>
</evidence>
<evidence type="ECO:0000259" key="12">
    <source>
        <dbReference type="Pfam" id="PF00155"/>
    </source>
</evidence>
<dbReference type="GO" id="GO:0005783">
    <property type="term" value="C:endoplasmic reticulum"/>
    <property type="evidence" value="ECO:0007669"/>
    <property type="project" value="TreeGrafter"/>
</dbReference>
<comment type="similarity">
    <text evidence="4">Belongs to the class-II pyridoxal-phosphate-dependent aminotransferase family.</text>
</comment>
<dbReference type="InterPro" id="IPR015424">
    <property type="entry name" value="PyrdxlP-dep_Trfase"/>
</dbReference>
<comment type="cofactor">
    <cofactor evidence="1">
        <name>pyridoxal 5'-phosphate</name>
        <dbReference type="ChEBI" id="CHEBI:597326"/>
    </cofactor>
</comment>
<keyword evidence="11" id="KW-1133">Transmembrane helix</keyword>
<dbReference type="AlphaFoldDB" id="A0A2N1JGC3"/>
<dbReference type="STRING" id="2020962.A0A2N1JGC3"/>
<dbReference type="InterPro" id="IPR004839">
    <property type="entry name" value="Aminotransferase_I/II_large"/>
</dbReference>
<keyword evidence="6" id="KW-0808">Transferase</keyword>
<dbReference type="GO" id="GO:0016020">
    <property type="term" value="C:membrane"/>
    <property type="evidence" value="ECO:0007669"/>
    <property type="project" value="GOC"/>
</dbReference>
<dbReference type="PANTHER" id="PTHR13693">
    <property type="entry name" value="CLASS II AMINOTRANSFERASE/8-AMINO-7-OXONONANOATE SYNTHASE"/>
    <property type="match status" value="1"/>
</dbReference>
<dbReference type="EC" id="2.3.1.50" evidence="5"/>
<dbReference type="GeneID" id="80899788"/>
<keyword evidence="8" id="KW-0746">Sphingolipid metabolism</keyword>
<dbReference type="InterPro" id="IPR015422">
    <property type="entry name" value="PyrdxlP-dep_Trfase_small"/>
</dbReference>
<dbReference type="InterPro" id="IPR015421">
    <property type="entry name" value="PyrdxlP-dep_Trfase_major"/>
</dbReference>
<dbReference type="GO" id="GO:0046512">
    <property type="term" value="P:sphingosine biosynthetic process"/>
    <property type="evidence" value="ECO:0007669"/>
    <property type="project" value="TreeGrafter"/>
</dbReference>
<proteinExistence type="inferred from homology"/>
<dbReference type="Gene3D" id="3.40.640.10">
    <property type="entry name" value="Type I PLP-dependent aspartate aminotransferase-like (Major domain)"/>
    <property type="match status" value="1"/>
</dbReference>
<keyword evidence="14" id="KW-1185">Reference proteome</keyword>
<dbReference type="Pfam" id="PF00155">
    <property type="entry name" value="Aminotran_1_2"/>
    <property type="match status" value="1"/>
</dbReference>
<dbReference type="RefSeq" id="XP_056061117.1">
    <property type="nucleotide sequence ID" value="XM_056205142.1"/>
</dbReference>
<reference evidence="13 14" key="1">
    <citation type="submission" date="2017-10" db="EMBL/GenBank/DDBJ databases">
        <title>A novel species of cold-tolerant Malassezia isolated from bats.</title>
        <authorList>
            <person name="Lorch J.M."/>
            <person name="Palmer J.M."/>
            <person name="Vanderwolf K.J."/>
            <person name="Schmidt K.Z."/>
            <person name="Verant M.L."/>
            <person name="Weller T.J."/>
            <person name="Blehert D.S."/>
        </authorList>
    </citation>
    <scope>NUCLEOTIDE SEQUENCE [LARGE SCALE GENOMIC DNA]</scope>
    <source>
        <strain evidence="13 14">NWHC:44797-103</strain>
    </source>
</reference>
<evidence type="ECO:0000256" key="4">
    <source>
        <dbReference type="ARBA" id="ARBA00008392"/>
    </source>
</evidence>
<evidence type="ECO:0000256" key="10">
    <source>
        <dbReference type="ARBA" id="ARBA00023315"/>
    </source>
</evidence>
<accession>A0A2N1JGC3</accession>
<evidence type="ECO:0000313" key="13">
    <source>
        <dbReference type="EMBL" id="PKI85593.1"/>
    </source>
</evidence>